<sequence>MDTLKKQLHQSLKAKDLHKIAQGLEDIVELAQLLPPTDWKAYWNVLSHNDSINDRYLFLEKILVLMSRLGDSKQDSPGLRKVGEEIEEFMIDLCRSFLGVFLDSCSRSGFQVYKDLPHPPSAYLSNLTGNTPPPAAAGGSISYASRSSDGSGYNPLFPSLGKAGTPYARSVSSTKFPPLSSLPDPSLVFDTLLKREKFVEHPGGVSSLFFAFADLVIHSIFNTNVREPTLNDSSSYLDLSILYGSSDAQVQKVRRKDGTGRLWDDVFADSRLMLMPPATCALLVLLCRNHNYIADRIYLINERRAYKKPQELSDEQRKAQDEEIFQRARLVNSGYFVQIILGDYVGAILGQVRDGQDWRLNPLLEMRQVNHEWAPRGEGNVISIEFNLLYRWHATLSQEDERWTEKVFKEYLGEDDLSQVDPKQFHVAAGKALRQPDDPREWSFEGLERVDGKFKDEDLARILMDATEYRAGAFKARGIPEALKVVEVLGIERARQWGTCSLNEFRKFMGLKPYTSFEEWNRDKDVANTARSLYKDINNLELYVGLQAEEAKEPGPGAGLCPGYTISRAILADAVCLTRGDRYLTVDFTPFNLTTWGYEDCQFNPQDGSYGGMLTKLLFRTLPDQYTPGSAYAHFPFLDPVYMKAELGKRDAKEKTQVRGKYTWDRPGKAVETKTVTGYREVQEVMAATGRLFVDGSESRLKRILGHGVPELDFVQKHLIAHKDKWANHFASSIDELLQARAIKHVGKNVRSVDIVRDVLNVLPVRWVCRMIAGLPVSSEPSPAPIPTKLTEGEYCRKFQDVCQYAFLDLDYYNDWQLRESSIAMYKKMKEEVTKDFAAFDSVIKDTYNSFLSYDSQDYSREFLKQLWADRGAADAATLADALFCEVLPTAAHFSQALAHAVDYYLGDGEERKKEREELSKLAMEHGVEARAMVVKMIYKALAANPPISGTFLTALRDSHGVKAGERVFVSLRPDEEQVEHPNLGLGSHGLLLKPLFELIAPQVLGIILGLPGLQRAQGESGKFNKFEEDFRGVPLQQYVTYDGGVSPFPDSLVIQVSGLSDCGAPGLCRSKL</sequence>
<dbReference type="PANTHER" id="PTHR11903:SF37">
    <property type="entry name" value="PSI-PRODUCING OXYGENASE A"/>
    <property type="match status" value="1"/>
</dbReference>
<keyword evidence="4" id="KW-0560">Oxidoreductase</keyword>
<evidence type="ECO:0000256" key="1">
    <source>
        <dbReference type="ARBA" id="ARBA00022617"/>
    </source>
</evidence>
<keyword evidence="1" id="KW-0349">Heme</keyword>
<name>A0ABR3AAJ5_9AGAR</name>
<keyword evidence="3" id="KW-0223">Dioxygenase</keyword>
<dbReference type="Proteomes" id="UP001437256">
    <property type="component" value="Unassembled WGS sequence"/>
</dbReference>
<dbReference type="InterPro" id="IPR037120">
    <property type="entry name" value="Haem_peroxidase_sf_animal"/>
</dbReference>
<dbReference type="Pfam" id="PF03098">
    <property type="entry name" value="An_peroxidase"/>
    <property type="match status" value="1"/>
</dbReference>
<dbReference type="SUPFAM" id="SSF48113">
    <property type="entry name" value="Heme-dependent peroxidases"/>
    <property type="match status" value="1"/>
</dbReference>
<evidence type="ECO:0000313" key="6">
    <source>
        <dbReference type="EMBL" id="KAL0070995.1"/>
    </source>
</evidence>
<gene>
    <name evidence="6" type="ORF">AAF712_001553</name>
</gene>
<dbReference type="PRINTS" id="PR00457">
    <property type="entry name" value="ANPEROXIDASE"/>
</dbReference>
<organism evidence="6 7">
    <name type="scientific">Marasmius tenuissimus</name>
    <dbReference type="NCBI Taxonomy" id="585030"/>
    <lineage>
        <taxon>Eukaryota</taxon>
        <taxon>Fungi</taxon>
        <taxon>Dikarya</taxon>
        <taxon>Basidiomycota</taxon>
        <taxon>Agaricomycotina</taxon>
        <taxon>Agaricomycetes</taxon>
        <taxon>Agaricomycetidae</taxon>
        <taxon>Agaricales</taxon>
        <taxon>Marasmiineae</taxon>
        <taxon>Marasmiaceae</taxon>
        <taxon>Marasmius</taxon>
    </lineage>
</organism>
<accession>A0ABR3AAJ5</accession>
<dbReference type="EMBL" id="JBBXMP010000004">
    <property type="protein sequence ID" value="KAL0070995.1"/>
    <property type="molecule type" value="Genomic_DNA"/>
</dbReference>
<dbReference type="InterPro" id="IPR050783">
    <property type="entry name" value="Oxylipin_biosynth_metab"/>
</dbReference>
<comment type="caution">
    <text evidence="6">The sequence shown here is derived from an EMBL/GenBank/DDBJ whole genome shotgun (WGS) entry which is preliminary data.</text>
</comment>
<evidence type="ECO:0000313" key="7">
    <source>
        <dbReference type="Proteomes" id="UP001437256"/>
    </source>
</evidence>
<dbReference type="InterPro" id="IPR019791">
    <property type="entry name" value="Haem_peroxidase_animal"/>
</dbReference>
<dbReference type="InterPro" id="IPR034812">
    <property type="entry name" value="Ppo-like_N"/>
</dbReference>
<evidence type="ECO:0000256" key="2">
    <source>
        <dbReference type="ARBA" id="ARBA00022723"/>
    </source>
</evidence>
<dbReference type="Gene3D" id="1.10.640.10">
    <property type="entry name" value="Haem peroxidase domain superfamily, animal type"/>
    <property type="match status" value="1"/>
</dbReference>
<protein>
    <submittedName>
        <fullName evidence="6">Uncharacterized protein</fullName>
    </submittedName>
</protein>
<keyword evidence="2" id="KW-0479">Metal-binding</keyword>
<dbReference type="CDD" id="cd09817">
    <property type="entry name" value="linoleate_diol_synthase_like"/>
    <property type="match status" value="1"/>
</dbReference>
<evidence type="ECO:0000256" key="5">
    <source>
        <dbReference type="ARBA" id="ARBA00023004"/>
    </source>
</evidence>
<dbReference type="InterPro" id="IPR010255">
    <property type="entry name" value="Haem_peroxidase_sf"/>
</dbReference>
<keyword evidence="5" id="KW-0408">Iron</keyword>
<reference evidence="6 7" key="1">
    <citation type="submission" date="2024-05" db="EMBL/GenBank/DDBJ databases">
        <title>A draft genome resource for the thread blight pathogen Marasmius tenuissimus strain MS-2.</title>
        <authorList>
            <person name="Yulfo-Soto G.E."/>
            <person name="Baruah I.K."/>
            <person name="Amoako-Attah I."/>
            <person name="Bukari Y."/>
            <person name="Meinhardt L.W."/>
            <person name="Bailey B.A."/>
            <person name="Cohen S.P."/>
        </authorList>
    </citation>
    <scope>NUCLEOTIDE SEQUENCE [LARGE SCALE GENOMIC DNA]</scope>
    <source>
        <strain evidence="6 7">MS-2</strain>
    </source>
</reference>
<keyword evidence="7" id="KW-1185">Reference proteome</keyword>
<dbReference type="PANTHER" id="PTHR11903">
    <property type="entry name" value="PROSTAGLANDIN G/H SYNTHASE"/>
    <property type="match status" value="1"/>
</dbReference>
<evidence type="ECO:0000256" key="4">
    <source>
        <dbReference type="ARBA" id="ARBA00023002"/>
    </source>
</evidence>
<proteinExistence type="predicted"/>
<evidence type="ECO:0000256" key="3">
    <source>
        <dbReference type="ARBA" id="ARBA00022964"/>
    </source>
</evidence>
<dbReference type="PROSITE" id="PS50292">
    <property type="entry name" value="PEROXIDASE_3"/>
    <property type="match status" value="1"/>
</dbReference>